<organism evidence="7 8">
    <name type="scientific">Silvimonas amylolytica</name>
    <dbReference type="NCBI Taxonomy" id="449663"/>
    <lineage>
        <taxon>Bacteria</taxon>
        <taxon>Pseudomonadati</taxon>
        <taxon>Pseudomonadota</taxon>
        <taxon>Betaproteobacteria</taxon>
        <taxon>Neisseriales</taxon>
        <taxon>Chitinibacteraceae</taxon>
        <taxon>Silvimonas</taxon>
    </lineage>
</organism>
<dbReference type="InterPro" id="IPR016160">
    <property type="entry name" value="Ald_DH_CS_CYS"/>
</dbReference>
<dbReference type="InterPro" id="IPR029510">
    <property type="entry name" value="Ald_DH_CS_GLU"/>
</dbReference>
<dbReference type="EMBL" id="BMLY01000001">
    <property type="protein sequence ID" value="GGP25142.1"/>
    <property type="molecule type" value="Genomic_DNA"/>
</dbReference>
<sequence>MATQSNGLFLNNAWVTAHGAAFSSVNPATAEPVWQGHAASAEDVNAAVEGARHGFAAWARRPLDYRVAVVRRFAELLAANKEALAHAIGMETGKPLWEARTEVQAMIGKVEISIQAYAERTGEKRGAMADGTAVLRHRPHGVVAVFGPYNFPGHLPNGHIVPALIAGNAVVFKPSELAPGVAELTAELWQQAGIPAGVLNLVQGERATGEALAGHKGIDGLFFTGSSATGTLLHRQFGGRPEIVLALEMGGNNPLVVAPTEHLDAAVHHAIQSGFLSAGQRCTCSRRLFVPNTPFGDQFVARFIEVASKIKIGRFDDAEQPFMGPVISYKAAAQLVGAQAKLIGMGAKALLPLRQPDPQLGFVTPGILDVTGVANLPDEEYFGPLVQIIRYDHFADAIAGANHTAYGLSAGLLADDPALWEEFSIGIRAGVVNWNRPTNGASSGAPFGGVGRSGNHRPSAYYAADYTAWPMASVESETLTLPASLSPGLDFGGAQ</sequence>
<keyword evidence="1 4" id="KW-0056">Arginine metabolism</keyword>
<comment type="catalytic activity">
    <reaction evidence="4">
        <text>N-succinyl-L-glutamate 5-semialdehyde + NAD(+) + H2O = N-succinyl-L-glutamate + NADH + 2 H(+)</text>
        <dbReference type="Rhea" id="RHEA:10812"/>
        <dbReference type="ChEBI" id="CHEBI:15377"/>
        <dbReference type="ChEBI" id="CHEBI:15378"/>
        <dbReference type="ChEBI" id="CHEBI:57540"/>
        <dbReference type="ChEBI" id="CHEBI:57945"/>
        <dbReference type="ChEBI" id="CHEBI:58520"/>
        <dbReference type="ChEBI" id="CHEBI:58763"/>
        <dbReference type="EC" id="1.2.1.71"/>
    </reaction>
</comment>
<dbReference type="RefSeq" id="WP_188689578.1">
    <property type="nucleotide sequence ID" value="NZ_BMLY01000001.1"/>
</dbReference>
<evidence type="ECO:0000256" key="1">
    <source>
        <dbReference type="ARBA" id="ARBA00022503"/>
    </source>
</evidence>
<evidence type="ECO:0000313" key="7">
    <source>
        <dbReference type="EMBL" id="GGP25142.1"/>
    </source>
</evidence>
<evidence type="ECO:0000256" key="5">
    <source>
        <dbReference type="PROSITE-ProRule" id="PRU10007"/>
    </source>
</evidence>
<dbReference type="EC" id="1.2.1.71" evidence="4"/>
<protein>
    <recommendedName>
        <fullName evidence="4">N-succinylglutamate 5-semialdehyde dehydrogenase</fullName>
        <ecNumber evidence="4">1.2.1.71</ecNumber>
    </recommendedName>
    <alternativeName>
        <fullName evidence="4">Succinylglutamic semialdehyde dehydrogenase</fullName>
        <shortName evidence="4">SGSD</shortName>
    </alternativeName>
</protein>
<dbReference type="Gene3D" id="3.40.309.10">
    <property type="entry name" value="Aldehyde Dehydrogenase, Chain A, domain 2"/>
    <property type="match status" value="1"/>
</dbReference>
<feature type="binding site" evidence="4">
    <location>
        <begin position="225"/>
        <end position="230"/>
    </location>
    <ligand>
        <name>NAD(+)</name>
        <dbReference type="ChEBI" id="CHEBI:57540"/>
    </ligand>
</feature>
<evidence type="ECO:0000256" key="2">
    <source>
        <dbReference type="ARBA" id="ARBA00023002"/>
    </source>
</evidence>
<evidence type="ECO:0000256" key="3">
    <source>
        <dbReference type="ARBA" id="ARBA00023027"/>
    </source>
</evidence>
<gene>
    <name evidence="4 7" type="primary">astD</name>
    <name evidence="7" type="ORF">GCM10010971_09610</name>
</gene>
<feature type="domain" description="Aldehyde dehydrogenase" evidence="6">
    <location>
        <begin position="14"/>
        <end position="465"/>
    </location>
</feature>
<keyword evidence="8" id="KW-1185">Reference proteome</keyword>
<comment type="caution">
    <text evidence="7">The sequence shown here is derived from an EMBL/GenBank/DDBJ whole genome shotgun (WGS) entry which is preliminary data.</text>
</comment>
<dbReference type="InterPro" id="IPR016162">
    <property type="entry name" value="Ald_DH_N"/>
</dbReference>
<dbReference type="InterPro" id="IPR017649">
    <property type="entry name" value="SuccinylGlu_semiald_DH_AstD"/>
</dbReference>
<dbReference type="InterPro" id="IPR016163">
    <property type="entry name" value="Ald_DH_C"/>
</dbReference>
<dbReference type="PROSITE" id="PS00070">
    <property type="entry name" value="ALDEHYDE_DEHYDR_CYS"/>
    <property type="match status" value="1"/>
</dbReference>
<dbReference type="PROSITE" id="PS00687">
    <property type="entry name" value="ALDEHYDE_DEHYDR_GLU"/>
    <property type="match status" value="1"/>
</dbReference>
<evidence type="ECO:0000256" key="4">
    <source>
        <dbReference type="HAMAP-Rule" id="MF_01174"/>
    </source>
</evidence>
<feature type="active site" evidence="4 5">
    <location>
        <position position="248"/>
    </location>
</feature>
<keyword evidence="3 4" id="KW-0520">NAD</keyword>
<comment type="similarity">
    <text evidence="4">Belongs to the aldehyde dehydrogenase family. AstD subfamily.</text>
</comment>
<dbReference type="InterPro" id="IPR016161">
    <property type="entry name" value="Ald_DH/histidinol_DH"/>
</dbReference>
<dbReference type="CDD" id="cd07095">
    <property type="entry name" value="ALDH_SGSD_AstD"/>
    <property type="match status" value="1"/>
</dbReference>
<dbReference type="PANTHER" id="PTHR11699">
    <property type="entry name" value="ALDEHYDE DEHYDROGENASE-RELATED"/>
    <property type="match status" value="1"/>
</dbReference>
<keyword evidence="2 4" id="KW-0560">Oxidoreductase</keyword>
<dbReference type="SUPFAM" id="SSF53720">
    <property type="entry name" value="ALDH-like"/>
    <property type="match status" value="1"/>
</dbReference>
<dbReference type="Proteomes" id="UP000621859">
    <property type="component" value="Unassembled WGS sequence"/>
</dbReference>
<evidence type="ECO:0000259" key="6">
    <source>
        <dbReference type="Pfam" id="PF00171"/>
    </source>
</evidence>
<dbReference type="NCBIfam" id="TIGR03240">
    <property type="entry name" value="arg_catab_astD"/>
    <property type="match status" value="1"/>
</dbReference>
<comment type="function">
    <text evidence="4">Catalyzes the NAD-dependent reduction of succinylglutamate semialdehyde into succinylglutamate.</text>
</comment>
<dbReference type="InterPro" id="IPR015590">
    <property type="entry name" value="Aldehyde_DH_dom"/>
</dbReference>
<evidence type="ECO:0000313" key="8">
    <source>
        <dbReference type="Proteomes" id="UP000621859"/>
    </source>
</evidence>
<name>A0ABQ2PI39_9NEIS</name>
<dbReference type="Pfam" id="PF00171">
    <property type="entry name" value="Aldedh"/>
    <property type="match status" value="1"/>
</dbReference>
<accession>A0ABQ2PI39</accession>
<proteinExistence type="inferred from homology"/>
<reference evidence="8" key="1">
    <citation type="journal article" date="2019" name="Int. J. Syst. Evol. Microbiol.">
        <title>The Global Catalogue of Microorganisms (GCM) 10K type strain sequencing project: providing services to taxonomists for standard genome sequencing and annotation.</title>
        <authorList>
            <consortium name="The Broad Institute Genomics Platform"/>
            <consortium name="The Broad Institute Genome Sequencing Center for Infectious Disease"/>
            <person name="Wu L."/>
            <person name="Ma J."/>
        </authorList>
    </citation>
    <scope>NUCLEOTIDE SEQUENCE [LARGE SCALE GENOMIC DNA]</scope>
    <source>
        <strain evidence="8">CGMCC 1.8860</strain>
    </source>
</reference>
<comment type="pathway">
    <text evidence="4">Amino-acid degradation; L-arginine degradation via AST pathway; L-glutamate and succinate from L-arginine: step 4/5.</text>
</comment>
<dbReference type="Gene3D" id="3.40.605.10">
    <property type="entry name" value="Aldehyde Dehydrogenase, Chain A, domain 1"/>
    <property type="match status" value="1"/>
</dbReference>
<feature type="active site" evidence="4">
    <location>
        <position position="282"/>
    </location>
</feature>
<dbReference type="NCBIfam" id="NF006992">
    <property type="entry name" value="PRK09457.1"/>
    <property type="match status" value="1"/>
</dbReference>
<dbReference type="HAMAP" id="MF_01174">
    <property type="entry name" value="Aldedh_AstD"/>
    <property type="match status" value="1"/>
</dbReference>